<accession>A0ABR3ZTC1</accession>
<evidence type="ECO:0000313" key="5">
    <source>
        <dbReference type="EMBL" id="KAL1903386.1"/>
    </source>
</evidence>
<reference evidence="5 6" key="1">
    <citation type="journal article" date="2024" name="IMA Fungus">
        <title>IMA Genome - F19 : A genome assembly and annotation guide to empower mycologists, including annotated draft genome sequences of Ceratocystis pirilliformis, Diaporthe australafricana, Fusarium ophioides, Paecilomyces lecythidis, and Sporothrix stenoceras.</title>
        <authorList>
            <person name="Aylward J."/>
            <person name="Wilson A.M."/>
            <person name="Visagie C.M."/>
            <person name="Spraker J."/>
            <person name="Barnes I."/>
            <person name="Buitendag C."/>
            <person name="Ceriani C."/>
            <person name="Del Mar Angel L."/>
            <person name="du Plessis D."/>
            <person name="Fuchs T."/>
            <person name="Gasser K."/>
            <person name="Kramer D."/>
            <person name="Li W."/>
            <person name="Munsamy K."/>
            <person name="Piso A."/>
            <person name="Price J.L."/>
            <person name="Sonnekus B."/>
            <person name="Thomas C."/>
            <person name="van der Nest A."/>
            <person name="van Dijk A."/>
            <person name="van Heerden A."/>
            <person name="van Vuuren N."/>
            <person name="Yilmaz N."/>
            <person name="Duong T.A."/>
            <person name="van der Merwe N.A."/>
            <person name="Wingfield M.J."/>
            <person name="Wingfield B.D."/>
        </authorList>
    </citation>
    <scope>NUCLEOTIDE SEQUENCE [LARGE SCALE GENOMIC DNA]</scope>
    <source>
        <strain evidence="5 6">CMW 5346</strain>
    </source>
</reference>
<dbReference type="InterPro" id="IPR011078">
    <property type="entry name" value="PyrdxlP_homeostasis"/>
</dbReference>
<dbReference type="NCBIfam" id="TIGR00044">
    <property type="entry name" value="YggS family pyridoxal phosphate-dependent enzyme"/>
    <property type="match status" value="1"/>
</dbReference>
<dbReference type="Proteomes" id="UP001583186">
    <property type="component" value="Unassembled WGS sequence"/>
</dbReference>
<dbReference type="PANTHER" id="PTHR10146">
    <property type="entry name" value="PROLINE SYNTHETASE CO-TRANSCRIBED BACTERIAL HOMOLOG PROTEIN"/>
    <property type="match status" value="1"/>
</dbReference>
<comment type="function">
    <text evidence="2">Pyridoxal 5'-phosphate (PLP)-binding protein, which may be involved in intracellular homeostatic regulation of pyridoxal 5'-phosphate (PLP), the active form of vitamin B6.</text>
</comment>
<protein>
    <recommendedName>
        <fullName evidence="2">Pyridoxal phosphate homeostasis protein</fullName>
        <shortName evidence="2">PLP homeostasis protein</shortName>
    </recommendedName>
</protein>
<dbReference type="SUPFAM" id="SSF51419">
    <property type="entry name" value="PLP-binding barrel"/>
    <property type="match status" value="1"/>
</dbReference>
<proteinExistence type="inferred from homology"/>
<name>A0ABR3ZTC1_9PEZI</name>
<dbReference type="CDD" id="cd06822">
    <property type="entry name" value="PLPDE_III_YBL036c_euk"/>
    <property type="match status" value="1"/>
</dbReference>
<comment type="similarity">
    <text evidence="2 3">Belongs to the pyridoxal phosphate-binding protein YggS/PROSC family.</text>
</comment>
<evidence type="ECO:0000313" key="6">
    <source>
        <dbReference type="Proteomes" id="UP001583186"/>
    </source>
</evidence>
<evidence type="ECO:0000259" key="4">
    <source>
        <dbReference type="Pfam" id="PF01168"/>
    </source>
</evidence>
<comment type="caution">
    <text evidence="5">The sequence shown here is derived from an EMBL/GenBank/DDBJ whole genome shotgun (WGS) entry which is preliminary data.</text>
</comment>
<dbReference type="InterPro" id="IPR029066">
    <property type="entry name" value="PLP-binding_barrel"/>
</dbReference>
<dbReference type="Gene3D" id="3.20.20.10">
    <property type="entry name" value="Alanine racemase"/>
    <property type="match status" value="1"/>
</dbReference>
<keyword evidence="6" id="KW-1185">Reference proteome</keyword>
<evidence type="ECO:0000256" key="3">
    <source>
        <dbReference type="RuleBase" id="RU004514"/>
    </source>
</evidence>
<evidence type="ECO:0000256" key="2">
    <source>
        <dbReference type="HAMAP-Rule" id="MF_03225"/>
    </source>
</evidence>
<feature type="domain" description="Alanine racemase N-terminal" evidence="4">
    <location>
        <begin position="28"/>
        <end position="279"/>
    </location>
</feature>
<organism evidence="5 6">
    <name type="scientific">Sporothrix stenoceras</name>
    <dbReference type="NCBI Taxonomy" id="5173"/>
    <lineage>
        <taxon>Eukaryota</taxon>
        <taxon>Fungi</taxon>
        <taxon>Dikarya</taxon>
        <taxon>Ascomycota</taxon>
        <taxon>Pezizomycotina</taxon>
        <taxon>Sordariomycetes</taxon>
        <taxon>Sordariomycetidae</taxon>
        <taxon>Ophiostomatales</taxon>
        <taxon>Ophiostomataceae</taxon>
        <taxon>Sporothrix</taxon>
    </lineage>
</organism>
<dbReference type="PANTHER" id="PTHR10146:SF14">
    <property type="entry name" value="PYRIDOXAL PHOSPHATE HOMEOSTASIS PROTEIN"/>
    <property type="match status" value="1"/>
</dbReference>
<evidence type="ECO:0000256" key="1">
    <source>
        <dbReference type="ARBA" id="ARBA00022898"/>
    </source>
</evidence>
<dbReference type="InterPro" id="IPR001608">
    <property type="entry name" value="Ala_racemase_N"/>
</dbReference>
<dbReference type="HAMAP" id="MF_02087">
    <property type="entry name" value="PLP_homeostasis"/>
    <property type="match status" value="1"/>
</dbReference>
<dbReference type="EMBL" id="JAWCUI010000001">
    <property type="protein sequence ID" value="KAL1903386.1"/>
    <property type="molecule type" value="Genomic_DNA"/>
</dbReference>
<feature type="modified residue" description="N6-(pyridoxal phosphate)lysine" evidence="2">
    <location>
        <position position="56"/>
    </location>
</feature>
<gene>
    <name evidence="5" type="ORF">Sste5346_000012</name>
</gene>
<sequence>MGDDNSAATAPSTEMKVDPARAAALAANLAAVKERLAAAVSSSAAAQNVRLVAVSKLKPANDILALHQPGAGQEGQLHFGENYAQELRDKATLLPRSIQWHFIGGLQSGHCKNLARIRNIWCISSVDSAKKAKLLDTARGAFRKEAEAAAASSGEAGDIGPIHIHVQVNTSGEESKSGCEPGDETLALCRTIAEECPNLKLLGLMTIGAIARSKAVAVDDSQENPDFVALREQRDLVTKELGLSAPLELSMGMSDDFASAVASGSGEVRIGSTIFGLRPAKADAKLTV</sequence>
<keyword evidence="1 2" id="KW-0663">Pyridoxal phosphate</keyword>
<dbReference type="Pfam" id="PF01168">
    <property type="entry name" value="Ala_racemase_N"/>
    <property type="match status" value="1"/>
</dbReference>